<protein>
    <submittedName>
        <fullName evidence="1">Uncharacterized protein</fullName>
    </submittedName>
</protein>
<sequence length="134" mass="15139">MHSSSRQDVAGVQCDCRFCHKHKQLVPACSSNALNVWQKLWDGRLKGCKAVMSVRKIWPWERRSLNVVANCGELVFWRIVKFACSCTPAESNNFLEPSAISGLFQMLQFQPKKQVLVCLCDGEARLKQVLKIGA</sequence>
<name>A0AA36HN42_9DINO</name>
<dbReference type="AlphaFoldDB" id="A0AA36HN42"/>
<reference evidence="1" key="1">
    <citation type="submission" date="2023-08" db="EMBL/GenBank/DDBJ databases">
        <authorList>
            <person name="Chen Y."/>
            <person name="Shah S."/>
            <person name="Dougan E. K."/>
            <person name="Thang M."/>
            <person name="Chan C."/>
        </authorList>
    </citation>
    <scope>NUCLEOTIDE SEQUENCE</scope>
</reference>
<gene>
    <name evidence="1" type="ORF">EVOR1521_LOCUS1602</name>
</gene>
<accession>A0AA36HN42</accession>
<proteinExistence type="predicted"/>
<evidence type="ECO:0000313" key="2">
    <source>
        <dbReference type="Proteomes" id="UP001178507"/>
    </source>
</evidence>
<comment type="caution">
    <text evidence="1">The sequence shown here is derived from an EMBL/GenBank/DDBJ whole genome shotgun (WGS) entry which is preliminary data.</text>
</comment>
<organism evidence="1 2">
    <name type="scientific">Effrenium voratum</name>
    <dbReference type="NCBI Taxonomy" id="2562239"/>
    <lineage>
        <taxon>Eukaryota</taxon>
        <taxon>Sar</taxon>
        <taxon>Alveolata</taxon>
        <taxon>Dinophyceae</taxon>
        <taxon>Suessiales</taxon>
        <taxon>Symbiodiniaceae</taxon>
        <taxon>Effrenium</taxon>
    </lineage>
</organism>
<dbReference type="EMBL" id="CAUJNA010000063">
    <property type="protein sequence ID" value="CAJ1371238.1"/>
    <property type="molecule type" value="Genomic_DNA"/>
</dbReference>
<keyword evidence="2" id="KW-1185">Reference proteome</keyword>
<dbReference type="Proteomes" id="UP001178507">
    <property type="component" value="Unassembled WGS sequence"/>
</dbReference>
<evidence type="ECO:0000313" key="1">
    <source>
        <dbReference type="EMBL" id="CAJ1371238.1"/>
    </source>
</evidence>